<evidence type="ECO:0000313" key="2">
    <source>
        <dbReference type="Proteomes" id="UP001066276"/>
    </source>
</evidence>
<dbReference type="AlphaFoldDB" id="A0AAV7QTZ1"/>
<reference evidence="1" key="1">
    <citation type="journal article" date="2022" name="bioRxiv">
        <title>Sequencing and chromosome-scale assembly of the giantPleurodeles waltlgenome.</title>
        <authorList>
            <person name="Brown T."/>
            <person name="Elewa A."/>
            <person name="Iarovenko S."/>
            <person name="Subramanian E."/>
            <person name="Araus A.J."/>
            <person name="Petzold A."/>
            <person name="Susuki M."/>
            <person name="Suzuki K.-i.T."/>
            <person name="Hayashi T."/>
            <person name="Toyoda A."/>
            <person name="Oliveira C."/>
            <person name="Osipova E."/>
            <person name="Leigh N.D."/>
            <person name="Simon A."/>
            <person name="Yun M.H."/>
        </authorList>
    </citation>
    <scope>NUCLEOTIDE SEQUENCE</scope>
    <source>
        <strain evidence="1">20211129_DDA</strain>
        <tissue evidence="1">Liver</tissue>
    </source>
</reference>
<dbReference type="EMBL" id="JANPWB010000010">
    <property type="protein sequence ID" value="KAJ1141860.1"/>
    <property type="molecule type" value="Genomic_DNA"/>
</dbReference>
<sequence>MMDKRSEDQEIPWCRGTALEEQHIELQVKQEDLGNRSCHNNMRIQRVPRDQEVSDIVGFVSLPFHVIWGDPNMPPLVLNRAHSVASAPHHPDTALDILE</sequence>
<comment type="caution">
    <text evidence="1">The sequence shown here is derived from an EMBL/GenBank/DDBJ whole genome shotgun (WGS) entry which is preliminary data.</text>
</comment>
<accession>A0AAV7QTZ1</accession>
<organism evidence="1 2">
    <name type="scientific">Pleurodeles waltl</name>
    <name type="common">Iberian ribbed newt</name>
    <dbReference type="NCBI Taxonomy" id="8319"/>
    <lineage>
        <taxon>Eukaryota</taxon>
        <taxon>Metazoa</taxon>
        <taxon>Chordata</taxon>
        <taxon>Craniata</taxon>
        <taxon>Vertebrata</taxon>
        <taxon>Euteleostomi</taxon>
        <taxon>Amphibia</taxon>
        <taxon>Batrachia</taxon>
        <taxon>Caudata</taxon>
        <taxon>Salamandroidea</taxon>
        <taxon>Salamandridae</taxon>
        <taxon>Pleurodelinae</taxon>
        <taxon>Pleurodeles</taxon>
    </lineage>
</organism>
<dbReference type="Proteomes" id="UP001066276">
    <property type="component" value="Chromosome 6"/>
</dbReference>
<protein>
    <submittedName>
        <fullName evidence="1">Uncharacterized protein</fullName>
    </submittedName>
</protein>
<evidence type="ECO:0000313" key="1">
    <source>
        <dbReference type="EMBL" id="KAJ1141860.1"/>
    </source>
</evidence>
<gene>
    <name evidence="1" type="ORF">NDU88_008188</name>
</gene>
<proteinExistence type="predicted"/>
<name>A0AAV7QTZ1_PLEWA</name>
<keyword evidence="2" id="KW-1185">Reference proteome</keyword>